<sequence>MQKCIVLAAIAICVANGAQIDVSAGLDTLEQAILGAAAGDVLQLQVGSYGYLNDLVIDKQLTILGASDGETYIEVDSTSTPVVFRSTNLDLSLKELNLRDAATAGDCKLIRPIAMYAGLDYTLTAPSLDDSRVNIQASLGEWYDGRHIEDFSFANCLHSSANGDGAMDRIEIGLDATNCHGHLAFSVMFDQLISCGAEKSQTDESVLYDAPLKVTVSEYVEWETSQIILQKPDTRVIDAVSSVRVQLGRKFTAIQEGTLLSSNYEKFDFEMVVSQQSLPSVADALAGGTQSKVSTIELTLTLPSQYTITKNSIGDMQINAMANTDVANTASAWKLTAPECDDPTARYCRQTIEFQVYACELSGTYELLALPFQCQASAENCLPLEAEEATTDLVITLSSNDFCTANEVELQADFAATTHLMSDGLFTTAKDMSTGIVPDEILFVAIKLFTEGSGLVIENGAIVAMERGSDDEDATCEDHILPYAGENINKLVQNFIPQVAQVSKEDKGQPPQIHTEFMMNSNLACVADGVDYEARNLDMKYIISVTYTVTGGATNGFVADDLVYNEPGNVTEPETEPIEEAETIPEKKEEAEEPVPEVEDESNEIDVTKEPEAVPLHLRRRRAIKHLVRGRRLAADKEVDQSLLVKGKLADVDVAEVPDPTLNMMLYGIGGAFIALMLTCCVGSAVLYVCYRRQTRKINQIGLTRQLRGQMGKNGDSATNGMSGLSVFSDNNGNNVSGLCDHGASATSGFGAYNSSNEASPYPPHAQANMSNMHSNVNDSYDHMPALPYDDEPMGVDAYDSRPPTDGPNMKDTGSRFW</sequence>
<organism evidence="4 5">
    <name type="scientific">Sphaeroforma arctica JP610</name>
    <dbReference type="NCBI Taxonomy" id="667725"/>
    <lineage>
        <taxon>Eukaryota</taxon>
        <taxon>Ichthyosporea</taxon>
        <taxon>Ichthyophonida</taxon>
        <taxon>Sphaeroforma</taxon>
    </lineage>
</organism>
<feature type="compositionally biased region" description="Acidic residues" evidence="1">
    <location>
        <begin position="591"/>
        <end position="604"/>
    </location>
</feature>
<evidence type="ECO:0000256" key="2">
    <source>
        <dbReference type="SAM" id="Phobius"/>
    </source>
</evidence>
<keyword evidence="2" id="KW-0472">Membrane</keyword>
<dbReference type="Proteomes" id="UP000054560">
    <property type="component" value="Unassembled WGS sequence"/>
</dbReference>
<dbReference type="SUPFAM" id="SSF51126">
    <property type="entry name" value="Pectin lyase-like"/>
    <property type="match status" value="1"/>
</dbReference>
<proteinExistence type="predicted"/>
<keyword evidence="2" id="KW-0812">Transmembrane</keyword>
<keyword evidence="2" id="KW-1133">Transmembrane helix</keyword>
<evidence type="ECO:0000256" key="3">
    <source>
        <dbReference type="SAM" id="SignalP"/>
    </source>
</evidence>
<dbReference type="RefSeq" id="XP_014154928.1">
    <property type="nucleotide sequence ID" value="XM_014299453.1"/>
</dbReference>
<evidence type="ECO:0000313" key="4">
    <source>
        <dbReference type="EMBL" id="KNC81026.1"/>
    </source>
</evidence>
<keyword evidence="3" id="KW-0732">Signal</keyword>
<evidence type="ECO:0000313" key="5">
    <source>
        <dbReference type="Proteomes" id="UP000054560"/>
    </source>
</evidence>
<accession>A0A0L0FWT6</accession>
<dbReference type="AlphaFoldDB" id="A0A0L0FWT6"/>
<protein>
    <submittedName>
        <fullName evidence="4">Uncharacterized protein</fullName>
    </submittedName>
</protein>
<dbReference type="EMBL" id="KQ242077">
    <property type="protein sequence ID" value="KNC81026.1"/>
    <property type="molecule type" value="Genomic_DNA"/>
</dbReference>
<feature type="transmembrane region" description="Helical" evidence="2">
    <location>
        <begin position="664"/>
        <end position="691"/>
    </location>
</feature>
<dbReference type="GeneID" id="25907144"/>
<feature type="compositionally biased region" description="Acidic residues" evidence="1">
    <location>
        <begin position="573"/>
        <end position="583"/>
    </location>
</feature>
<gene>
    <name evidence="4" type="ORF">SARC_06640</name>
</gene>
<reference evidence="4 5" key="1">
    <citation type="submission" date="2011-02" db="EMBL/GenBank/DDBJ databases">
        <title>The Genome Sequence of Sphaeroforma arctica JP610.</title>
        <authorList>
            <consortium name="The Broad Institute Genome Sequencing Platform"/>
            <person name="Russ C."/>
            <person name="Cuomo C."/>
            <person name="Young S.K."/>
            <person name="Zeng Q."/>
            <person name="Gargeya S."/>
            <person name="Alvarado L."/>
            <person name="Berlin A."/>
            <person name="Chapman S.B."/>
            <person name="Chen Z."/>
            <person name="Freedman E."/>
            <person name="Gellesch M."/>
            <person name="Goldberg J."/>
            <person name="Griggs A."/>
            <person name="Gujja S."/>
            <person name="Heilman E."/>
            <person name="Heiman D."/>
            <person name="Howarth C."/>
            <person name="Mehta T."/>
            <person name="Neiman D."/>
            <person name="Pearson M."/>
            <person name="Roberts A."/>
            <person name="Saif S."/>
            <person name="Shea T."/>
            <person name="Shenoy N."/>
            <person name="Sisk P."/>
            <person name="Stolte C."/>
            <person name="Sykes S."/>
            <person name="White J."/>
            <person name="Yandava C."/>
            <person name="Burger G."/>
            <person name="Gray M.W."/>
            <person name="Holland P.W.H."/>
            <person name="King N."/>
            <person name="Lang F.B.F."/>
            <person name="Roger A.J."/>
            <person name="Ruiz-Trillo I."/>
            <person name="Haas B."/>
            <person name="Nusbaum C."/>
            <person name="Birren B."/>
        </authorList>
    </citation>
    <scope>NUCLEOTIDE SEQUENCE [LARGE SCALE GENOMIC DNA]</scope>
    <source>
        <strain evidence="4 5">JP610</strain>
    </source>
</reference>
<dbReference type="InterPro" id="IPR011050">
    <property type="entry name" value="Pectin_lyase_fold/virulence"/>
</dbReference>
<keyword evidence="5" id="KW-1185">Reference proteome</keyword>
<feature type="region of interest" description="Disordered" evidence="1">
    <location>
        <begin position="798"/>
        <end position="818"/>
    </location>
</feature>
<name>A0A0L0FWT6_9EUKA</name>
<feature type="region of interest" description="Disordered" evidence="1">
    <location>
        <begin position="568"/>
        <end position="605"/>
    </location>
</feature>
<evidence type="ECO:0000256" key="1">
    <source>
        <dbReference type="SAM" id="MobiDB-lite"/>
    </source>
</evidence>
<feature type="signal peptide" evidence="3">
    <location>
        <begin position="1"/>
        <end position="17"/>
    </location>
</feature>
<feature type="chain" id="PRO_5005538859" evidence="3">
    <location>
        <begin position="18"/>
        <end position="818"/>
    </location>
</feature>